<dbReference type="EMBL" id="CM001879">
    <property type="protein sequence ID" value="EOX91668.1"/>
    <property type="molecule type" value="Genomic_DNA"/>
</dbReference>
<dbReference type="InParanoid" id="A0A061DP22"/>
<accession>A0A061DP22</accession>
<name>A0A061DP22_THECC</name>
<reference evidence="1 2" key="1">
    <citation type="journal article" date="2013" name="Genome Biol.">
        <title>The genome sequence of the most widely cultivated cacao type and its use to identify candidate genes regulating pod color.</title>
        <authorList>
            <person name="Motamayor J.C."/>
            <person name="Mockaitis K."/>
            <person name="Schmutz J."/>
            <person name="Haiminen N."/>
            <person name="Iii D.L."/>
            <person name="Cornejo O."/>
            <person name="Findley S.D."/>
            <person name="Zheng P."/>
            <person name="Utro F."/>
            <person name="Royaert S."/>
            <person name="Saski C."/>
            <person name="Jenkins J."/>
            <person name="Podicheti R."/>
            <person name="Zhao M."/>
            <person name="Scheffler B.E."/>
            <person name="Stack J.C."/>
            <person name="Feltus F.A."/>
            <person name="Mustiga G.M."/>
            <person name="Amores F."/>
            <person name="Phillips W."/>
            <person name="Marelli J.P."/>
            <person name="May G.D."/>
            <person name="Shapiro H."/>
            <person name="Ma J."/>
            <person name="Bustamante C.D."/>
            <person name="Schnell R.J."/>
            <person name="Main D."/>
            <person name="Gilbert D."/>
            <person name="Parida L."/>
            <person name="Kuhn D.N."/>
        </authorList>
    </citation>
    <scope>NUCLEOTIDE SEQUENCE [LARGE SCALE GENOMIC DNA]</scope>
    <source>
        <strain evidence="2">cv. Matina 1-6</strain>
    </source>
</reference>
<evidence type="ECO:0000313" key="2">
    <source>
        <dbReference type="Proteomes" id="UP000026915"/>
    </source>
</evidence>
<dbReference type="HOGENOM" id="CLU_2676025_0_0_1"/>
<dbReference type="Gramene" id="EOX91668">
    <property type="protein sequence ID" value="EOX91668"/>
    <property type="gene ID" value="TCM_000786"/>
</dbReference>
<gene>
    <name evidence="1" type="ORF">TCM_000786</name>
</gene>
<dbReference type="AlphaFoldDB" id="A0A061DP22"/>
<dbReference type="Proteomes" id="UP000026915">
    <property type="component" value="Chromosome 1"/>
</dbReference>
<keyword evidence="2" id="KW-1185">Reference proteome</keyword>
<organism evidence="1 2">
    <name type="scientific">Theobroma cacao</name>
    <name type="common">Cacao</name>
    <name type="synonym">Cocoa</name>
    <dbReference type="NCBI Taxonomy" id="3641"/>
    <lineage>
        <taxon>Eukaryota</taxon>
        <taxon>Viridiplantae</taxon>
        <taxon>Streptophyta</taxon>
        <taxon>Embryophyta</taxon>
        <taxon>Tracheophyta</taxon>
        <taxon>Spermatophyta</taxon>
        <taxon>Magnoliopsida</taxon>
        <taxon>eudicotyledons</taxon>
        <taxon>Gunneridae</taxon>
        <taxon>Pentapetalae</taxon>
        <taxon>rosids</taxon>
        <taxon>malvids</taxon>
        <taxon>Malvales</taxon>
        <taxon>Malvaceae</taxon>
        <taxon>Byttnerioideae</taxon>
        <taxon>Theobroma</taxon>
    </lineage>
</organism>
<protein>
    <submittedName>
        <fullName evidence="1">Uncharacterized protein</fullName>
    </submittedName>
</protein>
<evidence type="ECO:0000313" key="1">
    <source>
        <dbReference type="EMBL" id="EOX91668.1"/>
    </source>
</evidence>
<sequence length="75" mass="8680">MGAKEKETRVSSHWISPGRCINLFMGFNKQVFAWVSLKVHQLWLKKMSPMQKGHSKERHGVARTRTGDLQCVRLT</sequence>
<proteinExistence type="predicted"/>